<dbReference type="InterPro" id="IPR011707">
    <property type="entry name" value="Cu-oxidase-like_N"/>
</dbReference>
<dbReference type="Gene3D" id="2.60.40.420">
    <property type="entry name" value="Cupredoxins - blue copper proteins"/>
    <property type="match status" value="2"/>
</dbReference>
<evidence type="ECO:0000313" key="17">
    <source>
        <dbReference type="Proteomes" id="UP000670776"/>
    </source>
</evidence>
<dbReference type="InterPro" id="IPR009056">
    <property type="entry name" value="Cyt_c-like_dom"/>
</dbReference>
<dbReference type="InterPro" id="IPR051459">
    <property type="entry name" value="Cytochrome_c-type_DH"/>
</dbReference>
<keyword evidence="8 14" id="KW-0479">Metal-binding</keyword>
<dbReference type="RefSeq" id="WP_209655573.1">
    <property type="nucleotide sequence ID" value="NZ_JAGJCB010000012.1"/>
</dbReference>
<keyword evidence="17" id="KW-1185">Reference proteome</keyword>
<dbReference type="Pfam" id="PF07732">
    <property type="entry name" value="Cu-oxidase_3"/>
    <property type="match status" value="1"/>
</dbReference>
<dbReference type="NCBIfam" id="TIGR02376">
    <property type="entry name" value="Cu_nitrite_red"/>
    <property type="match status" value="1"/>
</dbReference>
<sequence length="482" mass="52613">MKHSHLLFVFSIASMLFLTSCFDNKETVYDNAADIPVNREMIAELTSPPHVPTPVGKRKAKKLIVKMEILEKEGEMTDGVKYVYWTFGGTVPGSFIRTRVGDEVEFHLQNHPNNKLPHNIDLHAVTGPGGGAESSFVAPGHEKTFSFKTLNPGLYVYHCATAPVGMHIANGMYGLILVEPEGGLPIVDKEYYIMQGDFYTKGANGERGLQPFDMQKAVDEKADYVVFNGKVGSLTGDNAITAKVGETVRLFVGNGGPGLVSSFHVIGEIFDKVHIEGGDLINKNVQTTLIPAGGAAMIEFKVDVPGTFILVDHSIFRAFNKGALGMLKVEGQKDKKIYSGELRDDIYLPEGPGIQSMPTTGEIVASEVPAKSFEEQIEFGKQAYMQTCFACHQAEGQGVPNAFPPLAKSDYLNADVDRAIGVVLHGLTGEITVNGQKYNSVMTRQMLSPDEIANVLTYVYNSWGNSKKVVTKAMVEKVKNRK</sequence>
<dbReference type="Proteomes" id="UP000670776">
    <property type="component" value="Unassembled WGS sequence"/>
</dbReference>
<evidence type="ECO:0000256" key="6">
    <source>
        <dbReference type="ARBA" id="ARBA00017290"/>
    </source>
</evidence>
<evidence type="ECO:0000256" key="11">
    <source>
        <dbReference type="ARBA" id="ARBA00023004"/>
    </source>
</evidence>
<evidence type="ECO:0000256" key="10">
    <source>
        <dbReference type="ARBA" id="ARBA00023002"/>
    </source>
</evidence>
<evidence type="ECO:0000256" key="5">
    <source>
        <dbReference type="ARBA" id="ARBA00011882"/>
    </source>
</evidence>
<dbReference type="SUPFAM" id="SSF46626">
    <property type="entry name" value="Cytochrome c"/>
    <property type="match status" value="1"/>
</dbReference>
<comment type="caution">
    <text evidence="16">The sequence shown here is derived from an EMBL/GenBank/DDBJ whole genome shotgun (WGS) entry which is preliminary data.</text>
</comment>
<keyword evidence="11 14" id="KW-0408">Iron</keyword>
<evidence type="ECO:0000256" key="4">
    <source>
        <dbReference type="ARBA" id="ARBA00011233"/>
    </source>
</evidence>
<comment type="cofactor">
    <cofactor evidence="2">
        <name>Cu(2+)</name>
        <dbReference type="ChEBI" id="CHEBI:29036"/>
    </cofactor>
</comment>
<evidence type="ECO:0000256" key="12">
    <source>
        <dbReference type="ARBA" id="ARBA00023008"/>
    </source>
</evidence>
<dbReference type="PROSITE" id="PS51007">
    <property type="entry name" value="CYTC"/>
    <property type="match status" value="1"/>
</dbReference>
<evidence type="ECO:0000256" key="14">
    <source>
        <dbReference type="PROSITE-ProRule" id="PRU00433"/>
    </source>
</evidence>
<feature type="domain" description="Cytochrome c" evidence="15">
    <location>
        <begin position="375"/>
        <end position="463"/>
    </location>
</feature>
<keyword evidence="9" id="KW-0677">Repeat</keyword>
<evidence type="ECO:0000256" key="13">
    <source>
        <dbReference type="ARBA" id="ARBA00049340"/>
    </source>
</evidence>
<evidence type="ECO:0000256" key="7">
    <source>
        <dbReference type="ARBA" id="ARBA00022617"/>
    </source>
</evidence>
<gene>
    <name evidence="16" type="primary">nirK</name>
    <name evidence="16" type="ORF">J8H85_12665</name>
</gene>
<dbReference type="Gene3D" id="1.10.760.10">
    <property type="entry name" value="Cytochrome c-like domain"/>
    <property type="match status" value="1"/>
</dbReference>
<proteinExistence type="inferred from homology"/>
<dbReference type="PANTHER" id="PTHR35008:SF8">
    <property type="entry name" value="ALCOHOL DEHYDROGENASE CYTOCHROME C SUBUNIT"/>
    <property type="match status" value="1"/>
</dbReference>
<evidence type="ECO:0000256" key="3">
    <source>
        <dbReference type="ARBA" id="ARBA00010609"/>
    </source>
</evidence>
<evidence type="ECO:0000256" key="9">
    <source>
        <dbReference type="ARBA" id="ARBA00022737"/>
    </source>
</evidence>
<comment type="subunit">
    <text evidence="4">Homotrimer.</text>
</comment>
<dbReference type="PANTHER" id="PTHR35008">
    <property type="entry name" value="BLL4482 PROTEIN-RELATED"/>
    <property type="match status" value="1"/>
</dbReference>
<comment type="similarity">
    <text evidence="3">Belongs to the multicopper oxidase family.</text>
</comment>
<evidence type="ECO:0000256" key="1">
    <source>
        <dbReference type="ARBA" id="ARBA00001960"/>
    </source>
</evidence>
<comment type="catalytic activity">
    <reaction evidence="13">
        <text>nitric oxide + Fe(III)-[cytochrome c] + H2O = Fe(II)-[cytochrome c] + nitrite + 2 H(+)</text>
        <dbReference type="Rhea" id="RHEA:15233"/>
        <dbReference type="Rhea" id="RHEA-COMP:10350"/>
        <dbReference type="Rhea" id="RHEA-COMP:14399"/>
        <dbReference type="ChEBI" id="CHEBI:15377"/>
        <dbReference type="ChEBI" id="CHEBI:15378"/>
        <dbReference type="ChEBI" id="CHEBI:16301"/>
        <dbReference type="ChEBI" id="CHEBI:16480"/>
        <dbReference type="ChEBI" id="CHEBI:29033"/>
        <dbReference type="ChEBI" id="CHEBI:29034"/>
        <dbReference type="EC" id="1.7.2.1"/>
    </reaction>
</comment>
<keyword evidence="12" id="KW-0186">Copper</keyword>
<reference evidence="16 17" key="1">
    <citation type="submission" date="2021-04" db="EMBL/GenBank/DDBJ databases">
        <title>Mariniflexile gromovii gen. nov., sp. nov., a gliding bacterium isolated from the sea urchin Strongylocentrotus intermedius.</title>
        <authorList>
            <person name="Ko S."/>
            <person name="Le V."/>
            <person name="Ahn C.-Y."/>
            <person name="Oh H.-M."/>
        </authorList>
    </citation>
    <scope>NUCLEOTIDE SEQUENCE [LARGE SCALE GENOMIC DNA]</scope>
    <source>
        <strain evidence="16 17">KCTC 12570</strain>
    </source>
</reference>
<evidence type="ECO:0000256" key="2">
    <source>
        <dbReference type="ARBA" id="ARBA00001973"/>
    </source>
</evidence>
<dbReference type="CDD" id="cd11020">
    <property type="entry name" value="CuRO_1_CuNIR"/>
    <property type="match status" value="1"/>
</dbReference>
<accession>A0ABS4BVR8</accession>
<dbReference type="InterPro" id="IPR036909">
    <property type="entry name" value="Cyt_c-like_dom_sf"/>
</dbReference>
<dbReference type="GO" id="GO:0050421">
    <property type="term" value="F:nitrite reductase (NO-forming) activity"/>
    <property type="evidence" value="ECO:0007669"/>
    <property type="project" value="UniProtKB-EC"/>
</dbReference>
<dbReference type="PRINTS" id="PR00695">
    <property type="entry name" value="CUNO2RDTASE"/>
</dbReference>
<dbReference type="PROSITE" id="PS51257">
    <property type="entry name" value="PROKAR_LIPOPROTEIN"/>
    <property type="match status" value="1"/>
</dbReference>
<evidence type="ECO:0000313" key="16">
    <source>
        <dbReference type="EMBL" id="MBP0904686.1"/>
    </source>
</evidence>
<evidence type="ECO:0000259" key="15">
    <source>
        <dbReference type="PROSITE" id="PS51007"/>
    </source>
</evidence>
<dbReference type="EC" id="1.7.2.1" evidence="5"/>
<keyword evidence="10 16" id="KW-0560">Oxidoreductase</keyword>
<comment type="cofactor">
    <cofactor evidence="1">
        <name>Cu(+)</name>
        <dbReference type="ChEBI" id="CHEBI:49552"/>
    </cofactor>
</comment>
<dbReference type="EMBL" id="JAGJCB010000012">
    <property type="protein sequence ID" value="MBP0904686.1"/>
    <property type="molecule type" value="Genomic_DNA"/>
</dbReference>
<evidence type="ECO:0000256" key="8">
    <source>
        <dbReference type="ARBA" id="ARBA00022723"/>
    </source>
</evidence>
<dbReference type="SUPFAM" id="SSF49503">
    <property type="entry name" value="Cupredoxins"/>
    <property type="match status" value="2"/>
</dbReference>
<organism evidence="16 17">
    <name type="scientific">Mariniflexile gromovii</name>
    <dbReference type="NCBI Taxonomy" id="362523"/>
    <lineage>
        <taxon>Bacteria</taxon>
        <taxon>Pseudomonadati</taxon>
        <taxon>Bacteroidota</taxon>
        <taxon>Flavobacteriia</taxon>
        <taxon>Flavobacteriales</taxon>
        <taxon>Flavobacteriaceae</taxon>
        <taxon>Mariniflexile</taxon>
    </lineage>
</organism>
<dbReference type="CDD" id="cd04208">
    <property type="entry name" value="CuRO_2_CuNIR"/>
    <property type="match status" value="1"/>
</dbReference>
<dbReference type="InterPro" id="IPR001287">
    <property type="entry name" value="NO2-reductase_Cu"/>
</dbReference>
<dbReference type="Pfam" id="PF00034">
    <property type="entry name" value="Cytochrom_C"/>
    <property type="match status" value="1"/>
</dbReference>
<name>A0ABS4BVR8_9FLAO</name>
<protein>
    <recommendedName>
        <fullName evidence="6">Copper-containing nitrite reductase</fullName>
        <ecNumber evidence="5">1.7.2.1</ecNumber>
    </recommendedName>
</protein>
<dbReference type="InterPro" id="IPR008972">
    <property type="entry name" value="Cupredoxin"/>
</dbReference>
<keyword evidence="7 14" id="KW-0349">Heme</keyword>